<dbReference type="InterPro" id="IPR029752">
    <property type="entry name" value="D-isomer_DH_CS1"/>
</dbReference>
<dbReference type="Gene3D" id="3.40.50.720">
    <property type="entry name" value="NAD(P)-binding Rossmann-like Domain"/>
    <property type="match status" value="2"/>
</dbReference>
<evidence type="ECO:0000259" key="5">
    <source>
        <dbReference type="Pfam" id="PF00389"/>
    </source>
</evidence>
<evidence type="ECO:0000256" key="4">
    <source>
        <dbReference type="RuleBase" id="RU003719"/>
    </source>
</evidence>
<dbReference type="InterPro" id="IPR036291">
    <property type="entry name" value="NAD(P)-bd_dom_sf"/>
</dbReference>
<dbReference type="InterPro" id="IPR029753">
    <property type="entry name" value="D-isomer_DH_CS"/>
</dbReference>
<dbReference type="FunFam" id="3.40.50.720:FF:000021">
    <property type="entry name" value="D-3-phosphoglycerate dehydrogenase"/>
    <property type="match status" value="1"/>
</dbReference>
<dbReference type="PANTHER" id="PTHR42938:SF47">
    <property type="entry name" value="HYDROXYPYRUVATE REDUCTASE"/>
    <property type="match status" value="1"/>
</dbReference>
<dbReference type="Proteomes" id="UP000094570">
    <property type="component" value="Unassembled WGS sequence"/>
</dbReference>
<proteinExistence type="inferred from homology"/>
<dbReference type="PROSITE" id="PS00671">
    <property type="entry name" value="D_2_HYDROXYACID_DH_3"/>
    <property type="match status" value="1"/>
</dbReference>
<keyword evidence="8" id="KW-1185">Reference proteome</keyword>
<keyword evidence="2 4" id="KW-0560">Oxidoreductase</keyword>
<dbReference type="OrthoDB" id="9786364at2"/>
<dbReference type="CDD" id="cd12173">
    <property type="entry name" value="PGDH_4"/>
    <property type="match status" value="1"/>
</dbReference>
<evidence type="ECO:0000256" key="2">
    <source>
        <dbReference type="ARBA" id="ARBA00023002"/>
    </source>
</evidence>
<dbReference type="InterPro" id="IPR006140">
    <property type="entry name" value="D-isomer_DH_NAD-bd"/>
</dbReference>
<dbReference type="PROSITE" id="PS00065">
    <property type="entry name" value="D_2_HYDROXYACID_DH_1"/>
    <property type="match status" value="1"/>
</dbReference>
<dbReference type="InterPro" id="IPR006139">
    <property type="entry name" value="D-isomer_2_OHA_DH_cat_dom"/>
</dbReference>
<dbReference type="Pfam" id="PF00389">
    <property type="entry name" value="2-Hacid_dh"/>
    <property type="match status" value="1"/>
</dbReference>
<organism evidence="7 8">
    <name type="scientific">Fervidobacterium thailandense</name>
    <dbReference type="NCBI Taxonomy" id="1008305"/>
    <lineage>
        <taxon>Bacteria</taxon>
        <taxon>Thermotogati</taxon>
        <taxon>Thermotogota</taxon>
        <taxon>Thermotogae</taxon>
        <taxon>Thermotogales</taxon>
        <taxon>Fervidobacteriaceae</taxon>
        <taxon>Fervidobacterium</taxon>
    </lineage>
</organism>
<dbReference type="RefSeq" id="WP_069293593.1">
    <property type="nucleotide sequence ID" value="NZ_CP140110.1"/>
</dbReference>
<protein>
    <submittedName>
        <fullName evidence="7">3-phosphoglycerate dehydrogenase</fullName>
    </submittedName>
</protein>
<keyword evidence="3" id="KW-0520">NAD</keyword>
<comment type="similarity">
    <text evidence="1 4">Belongs to the D-isomer specific 2-hydroxyacid dehydrogenase family.</text>
</comment>
<dbReference type="AlphaFoldDB" id="A0A1E3G2H1"/>
<name>A0A1E3G2H1_9BACT</name>
<evidence type="ECO:0000256" key="3">
    <source>
        <dbReference type="ARBA" id="ARBA00023027"/>
    </source>
</evidence>
<sequence length="305" mass="33614">MLRIHVNDPLDKQATEKLKSIPNVEVTSQHYEKEELLKIIPEVDVLIVRSATKVTADIIEAGTRLKIIGRAGTGLDNIDVKAAEAKGIKVLNTPGANSISVAELTIGLMIACSRHIARGTIDLKNGKWTKKELEGHELYGRTVGIIGFGNIGREVAKRLLAFDMRVLAYDPFVKETDMPVQLVDLETIYRESDYITIHVPLTPETKNMINKETFAKMKDGVIIINAARGGIINEEDLYEALVSGKVYAAGLDVFEVEPPTDELRQKLLALPNVVATPHVGASTFEAQERVGMLLVERLIKEIEAL</sequence>
<comment type="caution">
    <text evidence="7">The sequence shown here is derived from an EMBL/GenBank/DDBJ whole genome shotgun (WGS) entry which is preliminary data.</text>
</comment>
<accession>A0A1E3G2H1</accession>
<evidence type="ECO:0000313" key="8">
    <source>
        <dbReference type="Proteomes" id="UP000094570"/>
    </source>
</evidence>
<dbReference type="EMBL" id="LWAF01000012">
    <property type="protein sequence ID" value="ODN30053.1"/>
    <property type="molecule type" value="Genomic_DNA"/>
</dbReference>
<dbReference type="Pfam" id="PF02826">
    <property type="entry name" value="2-Hacid_dh_C"/>
    <property type="match status" value="1"/>
</dbReference>
<dbReference type="SUPFAM" id="SSF51735">
    <property type="entry name" value="NAD(P)-binding Rossmann-fold domains"/>
    <property type="match status" value="1"/>
</dbReference>
<evidence type="ECO:0000313" key="7">
    <source>
        <dbReference type="EMBL" id="ODN30053.1"/>
    </source>
</evidence>
<reference evidence="8" key="1">
    <citation type="submission" date="2016-04" db="EMBL/GenBank/DDBJ databases">
        <title>The genome sequence project of a novel Fervidobacterium isolate from a hot spring in Thailand.</title>
        <authorList>
            <person name="Gonzalez J.M."/>
            <person name="Cuecas A."/>
            <person name="Kanoksilapatham W."/>
        </authorList>
    </citation>
    <scope>NUCLEOTIDE SEQUENCE [LARGE SCALE GENOMIC DNA]</scope>
    <source>
        <strain evidence="8">FC2004</strain>
    </source>
</reference>
<feature type="domain" description="D-isomer specific 2-hydroxyacid dehydrogenase NAD-binding" evidence="6">
    <location>
        <begin position="106"/>
        <end position="280"/>
    </location>
</feature>
<gene>
    <name evidence="7" type="ORF">A4H02_07695</name>
</gene>
<evidence type="ECO:0000259" key="6">
    <source>
        <dbReference type="Pfam" id="PF02826"/>
    </source>
</evidence>
<evidence type="ECO:0000256" key="1">
    <source>
        <dbReference type="ARBA" id="ARBA00005854"/>
    </source>
</evidence>
<dbReference type="GO" id="GO:0016616">
    <property type="term" value="F:oxidoreductase activity, acting on the CH-OH group of donors, NAD or NADP as acceptor"/>
    <property type="evidence" value="ECO:0007669"/>
    <property type="project" value="InterPro"/>
</dbReference>
<feature type="domain" description="D-isomer specific 2-hydroxyacid dehydrogenase catalytic" evidence="5">
    <location>
        <begin position="8"/>
        <end position="300"/>
    </location>
</feature>
<dbReference type="GO" id="GO:0051287">
    <property type="term" value="F:NAD binding"/>
    <property type="evidence" value="ECO:0007669"/>
    <property type="project" value="InterPro"/>
</dbReference>
<dbReference type="STRING" id="1008305.A4H02_07695"/>
<dbReference type="PANTHER" id="PTHR42938">
    <property type="entry name" value="FORMATE DEHYDROGENASE 1"/>
    <property type="match status" value="1"/>
</dbReference>
<dbReference type="SUPFAM" id="SSF52283">
    <property type="entry name" value="Formate/glycerate dehydrogenase catalytic domain-like"/>
    <property type="match status" value="1"/>
</dbReference>